<dbReference type="PANTHER" id="PTHR31435:SF10">
    <property type="entry name" value="BSR4717 PROTEIN"/>
    <property type="match status" value="1"/>
</dbReference>
<comment type="caution">
    <text evidence="2">The sequence shown here is derived from an EMBL/GenBank/DDBJ whole genome shotgun (WGS) entry which is preliminary data.</text>
</comment>
<dbReference type="Pfam" id="PF14542">
    <property type="entry name" value="Acetyltransf_CG"/>
    <property type="match status" value="1"/>
</dbReference>
<evidence type="ECO:0000313" key="2">
    <source>
        <dbReference type="EMBL" id="GAA4384963.1"/>
    </source>
</evidence>
<dbReference type="PROSITE" id="PS51729">
    <property type="entry name" value="GNAT_YJDJ"/>
    <property type="match status" value="1"/>
</dbReference>
<dbReference type="InterPro" id="IPR045057">
    <property type="entry name" value="Gcn5-rel_NAT"/>
</dbReference>
<dbReference type="SUPFAM" id="SSF55729">
    <property type="entry name" value="Acyl-CoA N-acyltransferases (Nat)"/>
    <property type="match status" value="1"/>
</dbReference>
<protein>
    <recommendedName>
        <fullName evidence="1">N-acetyltransferase domain-containing protein</fullName>
    </recommendedName>
</protein>
<reference evidence="3" key="1">
    <citation type="journal article" date="2019" name="Int. J. Syst. Evol. Microbiol.">
        <title>The Global Catalogue of Microorganisms (GCM) 10K type strain sequencing project: providing services to taxonomists for standard genome sequencing and annotation.</title>
        <authorList>
            <consortium name="The Broad Institute Genomics Platform"/>
            <consortium name="The Broad Institute Genome Sequencing Center for Infectious Disease"/>
            <person name="Wu L."/>
            <person name="Ma J."/>
        </authorList>
    </citation>
    <scope>NUCLEOTIDE SEQUENCE [LARGE SCALE GENOMIC DNA]</scope>
    <source>
        <strain evidence="3">JCM 17808</strain>
    </source>
</reference>
<dbReference type="PANTHER" id="PTHR31435">
    <property type="entry name" value="PROTEIN NATD1"/>
    <property type="match status" value="1"/>
</dbReference>
<sequence>MSQDARTIEIDGETFELRHDAEASNFAAWHGDTRVSLAAYRDRGEQRLFPHTETLPAWGGRGLAGAVVRYALDSTVAEGLTIVPACSFVAGFVREHDDWDEHVSRR</sequence>
<evidence type="ECO:0000313" key="3">
    <source>
        <dbReference type="Proteomes" id="UP001500642"/>
    </source>
</evidence>
<dbReference type="RefSeq" id="WP_175406885.1">
    <property type="nucleotide sequence ID" value="NZ_BAABGL010000002.1"/>
</dbReference>
<gene>
    <name evidence="2" type="ORF">GCM10023167_06340</name>
</gene>
<accession>A0ABP8J4R7</accession>
<name>A0ABP8J4R7_9MICO</name>
<feature type="domain" description="N-acetyltransferase" evidence="1">
    <location>
        <begin position="18"/>
        <end position="104"/>
    </location>
</feature>
<dbReference type="Proteomes" id="UP001500642">
    <property type="component" value="Unassembled WGS sequence"/>
</dbReference>
<evidence type="ECO:0000259" key="1">
    <source>
        <dbReference type="PROSITE" id="PS51729"/>
    </source>
</evidence>
<keyword evidence="3" id="KW-1185">Reference proteome</keyword>
<dbReference type="Gene3D" id="3.40.630.30">
    <property type="match status" value="1"/>
</dbReference>
<dbReference type="EMBL" id="BAABGL010000002">
    <property type="protein sequence ID" value="GAA4384963.1"/>
    <property type="molecule type" value="Genomic_DNA"/>
</dbReference>
<dbReference type="InterPro" id="IPR031165">
    <property type="entry name" value="GNAT_YJDJ"/>
</dbReference>
<organism evidence="2 3">
    <name type="scientific">Brevibacterium pityocampae</name>
    <dbReference type="NCBI Taxonomy" id="506594"/>
    <lineage>
        <taxon>Bacteria</taxon>
        <taxon>Bacillati</taxon>
        <taxon>Actinomycetota</taxon>
        <taxon>Actinomycetes</taxon>
        <taxon>Micrococcales</taxon>
        <taxon>Brevibacteriaceae</taxon>
        <taxon>Brevibacterium</taxon>
    </lineage>
</organism>
<proteinExistence type="predicted"/>
<dbReference type="InterPro" id="IPR016181">
    <property type="entry name" value="Acyl_CoA_acyltransferase"/>
</dbReference>